<dbReference type="Proteomes" id="UP001626550">
    <property type="component" value="Unassembled WGS sequence"/>
</dbReference>
<evidence type="ECO:0000313" key="11">
    <source>
        <dbReference type="Proteomes" id="UP001626550"/>
    </source>
</evidence>
<comment type="caution">
    <text evidence="10">The sequence shown here is derived from an EMBL/GenBank/DDBJ whole genome shotgun (WGS) entry which is preliminary data.</text>
</comment>
<evidence type="ECO:0000256" key="1">
    <source>
        <dbReference type="ARBA" id="ARBA00004816"/>
    </source>
</evidence>
<evidence type="ECO:0000256" key="2">
    <source>
        <dbReference type="ARBA" id="ARBA00009473"/>
    </source>
</evidence>
<evidence type="ECO:0000256" key="4">
    <source>
        <dbReference type="ARBA" id="ARBA00023239"/>
    </source>
</evidence>
<dbReference type="SUPFAM" id="SSF51569">
    <property type="entry name" value="Aldolase"/>
    <property type="match status" value="1"/>
</dbReference>
<comment type="similarity">
    <text evidence="2">Belongs to the DeoC/FbaB aldolase family. DeoC type 2 subfamily.</text>
</comment>
<keyword evidence="4" id="KW-0456">Lyase</keyword>
<dbReference type="SMART" id="SM01133">
    <property type="entry name" value="DeoC"/>
    <property type="match status" value="1"/>
</dbReference>
<comment type="catalytic activity">
    <reaction evidence="8">
        <text>2-deoxy-D-ribose 5-phosphate = D-glyceraldehyde 3-phosphate + acetaldehyde</text>
        <dbReference type="Rhea" id="RHEA:12821"/>
        <dbReference type="ChEBI" id="CHEBI:15343"/>
        <dbReference type="ChEBI" id="CHEBI:59776"/>
        <dbReference type="ChEBI" id="CHEBI:62877"/>
        <dbReference type="EC" id="4.1.2.4"/>
    </reaction>
</comment>
<evidence type="ECO:0000313" key="10">
    <source>
        <dbReference type="EMBL" id="KAL3319775.1"/>
    </source>
</evidence>
<reference evidence="10 11" key="1">
    <citation type="submission" date="2024-11" db="EMBL/GenBank/DDBJ databases">
        <title>Adaptive evolution of stress response genes in parasites aligns with host niche diversity.</title>
        <authorList>
            <person name="Hahn C."/>
            <person name="Resl P."/>
        </authorList>
    </citation>
    <scope>NUCLEOTIDE SEQUENCE [LARGE SCALE GENOMIC DNA]</scope>
    <source>
        <strain evidence="10">EGGRZ-B1_66</strain>
        <tissue evidence="10">Body</tissue>
    </source>
</reference>
<dbReference type="InterPro" id="IPR013785">
    <property type="entry name" value="Aldolase_TIM"/>
</dbReference>
<dbReference type="Pfam" id="PF01791">
    <property type="entry name" value="DeoC"/>
    <property type="match status" value="1"/>
</dbReference>
<keyword evidence="11" id="KW-1185">Reference proteome</keyword>
<proteinExistence type="inferred from homology"/>
<dbReference type="GO" id="GO:0004139">
    <property type="term" value="F:deoxyribose-phosphate aldolase activity"/>
    <property type="evidence" value="ECO:0007669"/>
    <property type="project" value="UniProtKB-EC"/>
</dbReference>
<dbReference type="AlphaFoldDB" id="A0ABD2QK11"/>
<evidence type="ECO:0000256" key="7">
    <source>
        <dbReference type="ARBA" id="ARBA00032755"/>
    </source>
</evidence>
<dbReference type="EC" id="4.1.2.4" evidence="3"/>
<evidence type="ECO:0000256" key="6">
    <source>
        <dbReference type="ARBA" id="ARBA00031814"/>
    </source>
</evidence>
<protein>
    <recommendedName>
        <fullName evidence="3">deoxyribose-phosphate aldolase</fullName>
        <ecNumber evidence="3">4.1.2.4</ecNumber>
    </recommendedName>
    <alternativeName>
        <fullName evidence="7">2-deoxy-D-ribose 5-phosphate aldolase</fullName>
    </alternativeName>
    <alternativeName>
        <fullName evidence="6">Phosphodeoxyriboaldolase</fullName>
    </alternativeName>
</protein>
<dbReference type="PIRSF" id="PIRSF001357">
    <property type="entry name" value="DeoC"/>
    <property type="match status" value="1"/>
</dbReference>
<accession>A0ABD2QK11</accession>
<dbReference type="NCBIfam" id="TIGR00126">
    <property type="entry name" value="deoC"/>
    <property type="match status" value="1"/>
</dbReference>
<gene>
    <name evidence="10" type="ORF">Ciccas_001546</name>
</gene>
<dbReference type="InterPro" id="IPR011343">
    <property type="entry name" value="DeoC"/>
</dbReference>
<evidence type="ECO:0000256" key="3">
    <source>
        <dbReference type="ARBA" id="ARBA00012515"/>
    </source>
</evidence>
<name>A0ABD2QK11_9PLAT</name>
<comment type="pathway">
    <text evidence="1">Carbohydrate degradation; 2-deoxy-D-ribose 1-phosphate degradation; D-glyceraldehyde 3-phosphate and acetaldehyde from 2-deoxy-alpha-D-ribose 1-phosphate: step 2/2.</text>
</comment>
<dbReference type="InterPro" id="IPR002915">
    <property type="entry name" value="DeoC/FbaB/LacD_aldolase"/>
</dbReference>
<evidence type="ECO:0000256" key="5">
    <source>
        <dbReference type="ARBA" id="ARBA00023270"/>
    </source>
</evidence>
<feature type="active site" description="Proton donor/acceptor" evidence="9">
    <location>
        <position position="261"/>
    </location>
</feature>
<evidence type="ECO:0000256" key="8">
    <source>
        <dbReference type="ARBA" id="ARBA00048791"/>
    </source>
</evidence>
<keyword evidence="5 9" id="KW-0704">Schiff base</keyword>
<organism evidence="10 11">
    <name type="scientific">Cichlidogyrus casuarinus</name>
    <dbReference type="NCBI Taxonomy" id="1844966"/>
    <lineage>
        <taxon>Eukaryota</taxon>
        <taxon>Metazoa</taxon>
        <taxon>Spiralia</taxon>
        <taxon>Lophotrochozoa</taxon>
        <taxon>Platyhelminthes</taxon>
        <taxon>Monogenea</taxon>
        <taxon>Monopisthocotylea</taxon>
        <taxon>Dactylogyridea</taxon>
        <taxon>Ancyrocephalidae</taxon>
        <taxon>Cichlidogyrus</taxon>
    </lineage>
</organism>
<dbReference type="Gene3D" id="3.20.20.70">
    <property type="entry name" value="Aldolase class I"/>
    <property type="match status" value="1"/>
</dbReference>
<dbReference type="PANTHER" id="PTHR10889:SF3">
    <property type="entry name" value="DEOXYRIBOSE-PHOSPHATE ALDOLASE"/>
    <property type="match status" value="1"/>
</dbReference>
<dbReference type="EMBL" id="JBJKFK010000103">
    <property type="protein sequence ID" value="KAL3319775.1"/>
    <property type="molecule type" value="Genomic_DNA"/>
</dbReference>
<feature type="active site" description="Schiff-base intermediate with acetaldehyde" evidence="9">
    <location>
        <position position="224"/>
    </location>
</feature>
<evidence type="ECO:0000256" key="9">
    <source>
        <dbReference type="PIRSR" id="PIRSR001357-50"/>
    </source>
</evidence>
<dbReference type="PANTHER" id="PTHR10889">
    <property type="entry name" value="DEOXYRIBOSE-PHOSPHATE ALDOLASE"/>
    <property type="match status" value="1"/>
</dbReference>
<dbReference type="CDD" id="cd00959">
    <property type="entry name" value="DeoC"/>
    <property type="match status" value="1"/>
</dbReference>
<sequence length="325" mass="36141">MISLNKIRALDLSQVKSRNWLSHSVVNIANAYTKNIDFDINNEVYWLLKAISLIDLTTLAGDDTSSNVERLVLRALNPISKTTLQLLKDDFDIDVEGLGITTAAICVYPSRVRDAKNCFSRIRAALPIAAVATGFPSGQYPLETRLEEIRYAVKEGAQEIDIVINRSLVLDGDWQTMYNEVCQMREACGSAHLKTILAVGELETYKNIYIASMVCMMAGADFIKTSTGKETTINATLPVTYVMCCAIRDFQRMYNFKVGYKPAGGLKTFTDALKYLVLIKNVLGNEWLNSDLLRFGASSLLNSLDERLFTLASNRNPLSGELSSF</sequence>